<accession>A0A6G0TVW2</accession>
<evidence type="ECO:0000313" key="2">
    <source>
        <dbReference type="Proteomes" id="UP000475862"/>
    </source>
</evidence>
<sequence length="175" mass="20646">MISEVHKFVLIEICIKPIYFVRFGDIAPQIKLIYRTKSYCMKILKRLYNNQGSPNTIHTLIRLYDYRYYIYDARALFAICIYTRFACRSRSRTQFQNILWSFYCFNNPTVVDNDKDKVTFNHNDTQIIGGNGSEIKQTPSKLSNLLKCNNSKFIVNLREKNLFCKLSLDSYISTD</sequence>
<dbReference type="Proteomes" id="UP000475862">
    <property type="component" value="Unassembled WGS sequence"/>
</dbReference>
<proteinExistence type="predicted"/>
<keyword evidence="2" id="KW-1185">Reference proteome</keyword>
<comment type="caution">
    <text evidence="1">The sequence shown here is derived from an EMBL/GenBank/DDBJ whole genome shotgun (WGS) entry which is preliminary data.</text>
</comment>
<protein>
    <submittedName>
        <fullName evidence="1">Uncharacterized protein</fullName>
    </submittedName>
</protein>
<gene>
    <name evidence="1" type="ORF">AGLY_005696</name>
</gene>
<name>A0A6G0TVW2_APHGL</name>
<dbReference type="EMBL" id="VYZN01000016">
    <property type="protein sequence ID" value="KAE9538597.1"/>
    <property type="molecule type" value="Genomic_DNA"/>
</dbReference>
<organism evidence="1 2">
    <name type="scientific">Aphis glycines</name>
    <name type="common">Soybean aphid</name>
    <dbReference type="NCBI Taxonomy" id="307491"/>
    <lineage>
        <taxon>Eukaryota</taxon>
        <taxon>Metazoa</taxon>
        <taxon>Ecdysozoa</taxon>
        <taxon>Arthropoda</taxon>
        <taxon>Hexapoda</taxon>
        <taxon>Insecta</taxon>
        <taxon>Pterygota</taxon>
        <taxon>Neoptera</taxon>
        <taxon>Paraneoptera</taxon>
        <taxon>Hemiptera</taxon>
        <taxon>Sternorrhyncha</taxon>
        <taxon>Aphidomorpha</taxon>
        <taxon>Aphidoidea</taxon>
        <taxon>Aphididae</taxon>
        <taxon>Aphidini</taxon>
        <taxon>Aphis</taxon>
        <taxon>Aphis</taxon>
    </lineage>
</organism>
<dbReference type="AlphaFoldDB" id="A0A6G0TVW2"/>
<evidence type="ECO:0000313" key="1">
    <source>
        <dbReference type="EMBL" id="KAE9538597.1"/>
    </source>
</evidence>
<reference evidence="1 2" key="1">
    <citation type="submission" date="2019-08" db="EMBL/GenBank/DDBJ databases">
        <title>The genome of the soybean aphid Biotype 1, its phylome, world population structure and adaptation to the North American continent.</title>
        <authorList>
            <person name="Giordano R."/>
            <person name="Donthu R.K."/>
            <person name="Hernandez A.G."/>
            <person name="Wright C.L."/>
            <person name="Zimin A.V."/>
        </authorList>
    </citation>
    <scope>NUCLEOTIDE SEQUENCE [LARGE SCALE GENOMIC DNA]</scope>
    <source>
        <tissue evidence="1">Whole aphids</tissue>
    </source>
</reference>